<evidence type="ECO:0000256" key="1">
    <source>
        <dbReference type="ARBA" id="ARBA00004442"/>
    </source>
</evidence>
<comment type="similarity">
    <text evidence="2">Belongs to the SusD family.</text>
</comment>
<comment type="caution">
    <text evidence="8">The sequence shown here is derived from an EMBL/GenBank/DDBJ whole genome shotgun (WGS) entry which is preliminary data.</text>
</comment>
<dbReference type="InterPro" id="IPR012944">
    <property type="entry name" value="SusD_RagB_dom"/>
</dbReference>
<dbReference type="Gene3D" id="1.25.40.390">
    <property type="match status" value="1"/>
</dbReference>
<dbReference type="Pfam" id="PF14322">
    <property type="entry name" value="SusD-like_3"/>
    <property type="match status" value="1"/>
</dbReference>
<comment type="subcellular location">
    <subcellularLocation>
        <location evidence="1">Cell outer membrane</location>
    </subcellularLocation>
</comment>
<dbReference type="EMBL" id="JBHUHR010000022">
    <property type="protein sequence ID" value="MFD2034676.1"/>
    <property type="molecule type" value="Genomic_DNA"/>
</dbReference>
<evidence type="ECO:0000313" key="8">
    <source>
        <dbReference type="EMBL" id="MFD2034676.1"/>
    </source>
</evidence>
<dbReference type="SUPFAM" id="SSF48452">
    <property type="entry name" value="TPR-like"/>
    <property type="match status" value="1"/>
</dbReference>
<accession>A0ABW4VLX4</accession>
<evidence type="ECO:0000313" key="9">
    <source>
        <dbReference type="Proteomes" id="UP001597361"/>
    </source>
</evidence>
<organism evidence="8 9">
    <name type="scientific">Belliella marina</name>
    <dbReference type="NCBI Taxonomy" id="1644146"/>
    <lineage>
        <taxon>Bacteria</taxon>
        <taxon>Pseudomonadati</taxon>
        <taxon>Bacteroidota</taxon>
        <taxon>Cytophagia</taxon>
        <taxon>Cytophagales</taxon>
        <taxon>Cyclobacteriaceae</taxon>
        <taxon>Belliella</taxon>
    </lineage>
</organism>
<gene>
    <name evidence="8" type="ORF">ACFSKL_07750</name>
</gene>
<keyword evidence="9" id="KW-1185">Reference proteome</keyword>
<dbReference type="InterPro" id="IPR033985">
    <property type="entry name" value="SusD-like_N"/>
</dbReference>
<proteinExistence type="inferred from homology"/>
<keyword evidence="5" id="KW-0998">Cell outer membrane</keyword>
<protein>
    <submittedName>
        <fullName evidence="8">RagB/SusD family nutrient uptake outer membrane protein</fullName>
    </submittedName>
</protein>
<keyword evidence="4" id="KW-0472">Membrane</keyword>
<dbReference type="Pfam" id="PF07980">
    <property type="entry name" value="SusD_RagB"/>
    <property type="match status" value="1"/>
</dbReference>
<keyword evidence="3" id="KW-0732">Signal</keyword>
<reference evidence="9" key="1">
    <citation type="journal article" date="2019" name="Int. J. Syst. Evol. Microbiol.">
        <title>The Global Catalogue of Microorganisms (GCM) 10K type strain sequencing project: providing services to taxonomists for standard genome sequencing and annotation.</title>
        <authorList>
            <consortium name="The Broad Institute Genomics Platform"/>
            <consortium name="The Broad Institute Genome Sequencing Center for Infectious Disease"/>
            <person name="Wu L."/>
            <person name="Ma J."/>
        </authorList>
    </citation>
    <scope>NUCLEOTIDE SEQUENCE [LARGE SCALE GENOMIC DNA]</scope>
    <source>
        <strain evidence="9">CGMCC 1.15180</strain>
    </source>
</reference>
<evidence type="ECO:0000259" key="6">
    <source>
        <dbReference type="Pfam" id="PF07980"/>
    </source>
</evidence>
<feature type="domain" description="SusD-like N-terminal" evidence="7">
    <location>
        <begin position="98"/>
        <end position="221"/>
    </location>
</feature>
<sequence>MKLKNIIIYSYLVIAGLLISCGEDFLDRPPLSEISTENFYQTTSDLRLATAALYGGGPWAEWNYSCYLPVGEVLSGNMAVGYWGDAVQLNTFSVTGLNGIMVANWKAMYRIIAHCNTTINAITDRAPASIPEEDKNAAIAEAKFIRGFAYYNLALLWGSVPIIEDNTKLVTSPLVPRHQVNDVYQFVVNDLTYAVENLPLSDAKGRLTSWSAQGMLAKAYLTWAGLNSGGLGQRDQELLDMAKFYAGNVCSNSGLTLLDNYENLFRTEFNDNRESLFALQWSPGLGWMEGNMLQIYSPGGAEISANGQPGWFGIRPTLNMFELYTPEDSIRRKATFMLRGDYYPELNAAGGGYTFKEHTGLKKHIVGTSVDNKAPTMTMNSSPQHNSLLRLADVYLIYAEAILGNNAVTSDADALLYFNEVRLRAGLDPVSSIDVDMLMNERRIELAGESHFWNDLVRLSYYNSPKAIGILNNQQRVAFEYDEDGVVTPNDPFGDITPANANTFTFPLPSIEVTANPKLLEPPVPYPF</sequence>
<name>A0ABW4VLX4_9BACT</name>
<dbReference type="RefSeq" id="WP_376885051.1">
    <property type="nucleotide sequence ID" value="NZ_JBHUHR010000022.1"/>
</dbReference>
<evidence type="ECO:0000256" key="2">
    <source>
        <dbReference type="ARBA" id="ARBA00006275"/>
    </source>
</evidence>
<dbReference type="Proteomes" id="UP001597361">
    <property type="component" value="Unassembled WGS sequence"/>
</dbReference>
<evidence type="ECO:0000256" key="4">
    <source>
        <dbReference type="ARBA" id="ARBA00023136"/>
    </source>
</evidence>
<evidence type="ECO:0000259" key="7">
    <source>
        <dbReference type="Pfam" id="PF14322"/>
    </source>
</evidence>
<evidence type="ECO:0000256" key="5">
    <source>
        <dbReference type="ARBA" id="ARBA00023237"/>
    </source>
</evidence>
<evidence type="ECO:0000256" key="3">
    <source>
        <dbReference type="ARBA" id="ARBA00022729"/>
    </source>
</evidence>
<feature type="domain" description="RagB/SusD" evidence="6">
    <location>
        <begin position="360"/>
        <end position="520"/>
    </location>
</feature>
<dbReference type="InterPro" id="IPR011990">
    <property type="entry name" value="TPR-like_helical_dom_sf"/>
</dbReference>